<feature type="transmembrane region" description="Helical" evidence="3">
    <location>
        <begin position="58"/>
        <end position="78"/>
    </location>
</feature>
<gene>
    <name evidence="4" type="ORF">HMPREF0291_10805</name>
</gene>
<evidence type="ECO:0000256" key="1">
    <source>
        <dbReference type="ARBA" id="ARBA00022801"/>
    </source>
</evidence>
<organism evidence="4 5">
    <name type="scientific">Corynebacterium genitalium ATCC 33030</name>
    <dbReference type="NCBI Taxonomy" id="585529"/>
    <lineage>
        <taxon>Bacteria</taxon>
        <taxon>Bacillati</taxon>
        <taxon>Actinomycetota</taxon>
        <taxon>Actinomycetes</taxon>
        <taxon>Mycobacteriales</taxon>
        <taxon>Corynebacteriaceae</taxon>
        <taxon>Corynebacterium</taxon>
    </lineage>
</organism>
<dbReference type="HOGENOM" id="CLU_062592_4_1_11"/>
<keyword evidence="1" id="KW-0378">Hydrolase</keyword>
<dbReference type="GO" id="GO:0016787">
    <property type="term" value="F:hydrolase activity"/>
    <property type="evidence" value="ECO:0007669"/>
    <property type="project" value="UniProtKB-KW"/>
</dbReference>
<dbReference type="STRING" id="585529.HMPREF0291_10805"/>
<dbReference type="eggNOG" id="COG3764">
    <property type="taxonomic scope" value="Bacteria"/>
</dbReference>
<evidence type="ECO:0008006" key="6">
    <source>
        <dbReference type="Google" id="ProtNLM"/>
    </source>
</evidence>
<protein>
    <recommendedName>
        <fullName evidence="6">Sortase family protein</fullName>
    </recommendedName>
</protein>
<dbReference type="AlphaFoldDB" id="D7W9T0"/>
<dbReference type="Proteomes" id="UP000004208">
    <property type="component" value="Unassembled WGS sequence"/>
</dbReference>
<dbReference type="SUPFAM" id="SSF63817">
    <property type="entry name" value="Sortase"/>
    <property type="match status" value="1"/>
</dbReference>
<keyword evidence="3" id="KW-1133">Transmembrane helix</keyword>
<sequence length="273" mass="28965">MGIDVAFQPKYDLGYFAMSTATPNPKNLPDPEDTSYGKYPDDTRESEATESSNKKLPLILAALIGAVALICAIVFIPWGGSDDTEEASEAPQPQTSAAPEIIEDGYVDDSGQQEEELKPVPQSHEDINEMALQMSIGTAPVEMVGLTAEGALIPPEDVSRLGWYASSAIPGDPESKGSTVITGHVNHQTQGQGFAYNFTQLAAGDEVSVLIDGTTHTYRVTKPPFRASKEGALPEEVNDSTGENKLVLITCGGEFVGGTLGYADNVFVVAEPI</sequence>
<evidence type="ECO:0000256" key="2">
    <source>
        <dbReference type="SAM" id="MobiDB-lite"/>
    </source>
</evidence>
<evidence type="ECO:0000313" key="4">
    <source>
        <dbReference type="EMBL" id="EFK55547.1"/>
    </source>
</evidence>
<dbReference type="Gene3D" id="2.40.260.10">
    <property type="entry name" value="Sortase"/>
    <property type="match status" value="1"/>
</dbReference>
<proteinExistence type="predicted"/>
<reference evidence="4" key="1">
    <citation type="submission" date="2010-06" db="EMBL/GenBank/DDBJ databases">
        <authorList>
            <person name="Muzny D."/>
            <person name="Qin X."/>
            <person name="Buhay C."/>
            <person name="Dugan-Rocha S."/>
            <person name="Ding Y."/>
            <person name="Chen G."/>
            <person name="Hawes A."/>
            <person name="Holder M."/>
            <person name="Jhangiani S."/>
            <person name="Johnson A."/>
            <person name="Khan Z."/>
            <person name="Li Z."/>
            <person name="Liu W."/>
            <person name="Liu X."/>
            <person name="Perez L."/>
            <person name="Shen H."/>
            <person name="Wang Q."/>
            <person name="Watt J."/>
            <person name="Xi L."/>
            <person name="Xin Y."/>
            <person name="Zhou J."/>
            <person name="Deng J."/>
            <person name="Jiang H."/>
            <person name="Liu Y."/>
            <person name="Qu J."/>
            <person name="Song X.-Z."/>
            <person name="Zhang L."/>
            <person name="Villasana D."/>
            <person name="Johnson A."/>
            <person name="Liu J."/>
            <person name="Liyanage D."/>
            <person name="Lorensuhewa L."/>
            <person name="Robinson T."/>
            <person name="Song A."/>
            <person name="Song B.-B."/>
            <person name="Dinh H."/>
            <person name="Thornton R."/>
            <person name="Coyle M."/>
            <person name="Francisco L."/>
            <person name="Jackson L."/>
            <person name="Javaid M."/>
            <person name="Korchina V."/>
            <person name="Kovar C."/>
            <person name="Mata R."/>
            <person name="Mathew T."/>
            <person name="Ngo R."/>
            <person name="Nguyen L."/>
            <person name="Nguyen N."/>
            <person name="Okwuonu G."/>
            <person name="Ongeri F."/>
            <person name="Pham C."/>
            <person name="Simmons D."/>
            <person name="Wilczek-Boney K."/>
            <person name="Hale W."/>
            <person name="Jakkamsetti A."/>
            <person name="Pham P."/>
            <person name="Ruth R."/>
            <person name="San Lucas F."/>
            <person name="Warren J."/>
            <person name="Zhang J."/>
            <person name="Zhao Z."/>
            <person name="Zhou C."/>
            <person name="Zhu D."/>
            <person name="Lee S."/>
            <person name="Bess C."/>
            <person name="Blankenburg K."/>
            <person name="Forbes L."/>
            <person name="Fu Q."/>
            <person name="Gubbala S."/>
            <person name="Hirani K."/>
            <person name="Jayaseelan J.C."/>
            <person name="Lara F."/>
            <person name="Munidasa M."/>
            <person name="Palculict T."/>
            <person name="Patil S."/>
            <person name="Pu L.-L."/>
            <person name="Saada N."/>
            <person name="Tang L."/>
            <person name="Weissenberger G."/>
            <person name="Zhu Y."/>
            <person name="Hemphill L."/>
            <person name="Shang Y."/>
            <person name="Youmans B."/>
            <person name="Ayvaz T."/>
            <person name="Ross M."/>
            <person name="Santibanez J."/>
            <person name="Aqrawi P."/>
            <person name="Gross S."/>
            <person name="Joshi V."/>
            <person name="Fowler G."/>
            <person name="Nazareth L."/>
            <person name="Reid J."/>
            <person name="Worley K."/>
            <person name="Petrosino J."/>
            <person name="Highlander S."/>
            <person name="Gibbs R."/>
        </authorList>
    </citation>
    <scope>NUCLEOTIDE SEQUENCE [LARGE SCALE GENOMIC DNA]</scope>
    <source>
        <strain evidence="4">ATCC 33030</strain>
    </source>
</reference>
<dbReference type="EMBL" id="ACLJ02000001">
    <property type="protein sequence ID" value="EFK55547.1"/>
    <property type="molecule type" value="Genomic_DNA"/>
</dbReference>
<keyword evidence="5" id="KW-1185">Reference proteome</keyword>
<dbReference type="Pfam" id="PF04203">
    <property type="entry name" value="Sortase"/>
    <property type="match status" value="1"/>
</dbReference>
<dbReference type="InterPro" id="IPR005754">
    <property type="entry name" value="Sortase"/>
</dbReference>
<keyword evidence="3" id="KW-0472">Membrane</keyword>
<keyword evidence="3" id="KW-0812">Transmembrane</keyword>
<dbReference type="InterPro" id="IPR023365">
    <property type="entry name" value="Sortase_dom-sf"/>
</dbReference>
<dbReference type="InterPro" id="IPR042001">
    <property type="entry name" value="Sortase_F"/>
</dbReference>
<comment type="caution">
    <text evidence="4">The sequence shown here is derived from an EMBL/GenBank/DDBJ whole genome shotgun (WGS) entry which is preliminary data.</text>
</comment>
<evidence type="ECO:0000256" key="3">
    <source>
        <dbReference type="SAM" id="Phobius"/>
    </source>
</evidence>
<accession>D7W9T0</accession>
<dbReference type="CDD" id="cd05829">
    <property type="entry name" value="Sortase_F"/>
    <property type="match status" value="1"/>
</dbReference>
<feature type="region of interest" description="Disordered" evidence="2">
    <location>
        <begin position="20"/>
        <end position="52"/>
    </location>
</feature>
<name>D7W9T0_9CORY</name>
<evidence type="ECO:0000313" key="5">
    <source>
        <dbReference type="Proteomes" id="UP000004208"/>
    </source>
</evidence>